<reference evidence="6" key="1">
    <citation type="submission" date="2025-08" db="UniProtKB">
        <authorList>
            <consortium name="RefSeq"/>
        </authorList>
    </citation>
    <scope>IDENTIFICATION</scope>
    <source>
        <tissue evidence="6">Testes</tissue>
    </source>
</reference>
<feature type="compositionally biased region" description="Basic and acidic residues" evidence="3">
    <location>
        <begin position="47"/>
        <end position="65"/>
    </location>
</feature>
<feature type="domain" description="MINDY deubiquitinase" evidence="4">
    <location>
        <begin position="132"/>
        <end position="198"/>
    </location>
</feature>
<keyword evidence="2" id="KW-0788">Thiol protease</keyword>
<comment type="similarity">
    <text evidence="1 2">Belongs to the MINDY deubiquitinase family. FAM63 subfamily.</text>
</comment>
<keyword evidence="2" id="KW-0833">Ubl conjugation pathway</keyword>
<protein>
    <recommendedName>
        <fullName evidence="2">Ubiquitin carboxyl-terminal hydrolase</fullName>
        <ecNumber evidence="2">3.4.19.12</ecNumber>
    </recommendedName>
</protein>
<feature type="region of interest" description="Disordered" evidence="3">
    <location>
        <begin position="715"/>
        <end position="740"/>
    </location>
</feature>
<sequence>MSTQESLHAVHTEAGNETDLHKNDRDVPSDLGVESTSSDGHNMNEMCQEKSTRDEEHESVNTMDAEKMDIRGSLQFVDELEADKSSCSKQSTDLGASKLVNESNITGDKECGAKVKEGNSDNNVSQDSSQSVYHVKWIKFKDGTMPIVTQNENGPCPLLAIINVLILKGQIVLPDLVEIVTSGQLMEYLGDCMLAQTPKTGIPPWKTGIPPWKTGIPPWKTGIPPWKTGIPPWKTGIPPWKTGIPPWKTGIPPWKTGIPPWKTGIPPWKTGISPWKTGISPWKTGIPPWKTGIPPWKTGISLWKTGIPSWKTSIPPWKTGIPLWKTGISSWKTGIPPWKTGIPPWKTGISPWKTGIPPWKNGIPPLKTGIPPWKTGYFTTMEDWYTTMEDWYTTMEDWLPPWKTGIPPWKTGIPPWKTGIPPWKTGIPPWKTGIHKTDIPPWKTGIPPWKTGIPPWKTGIPPWKTGIPPWKTGIPPWKTGIPPWKTGIPPWKTGIPPWKAGIPPWKTGIPPWKTGIPQHSVQSTASVVADFEYTPECIVFDLLNVHLFHGWLVDPQNVETVNVVGNYSYNQLVEQIIASKSAKNSDDIHKGLVLESFLESTASQLTYHGLCELNTKVKEDELCVFFRNNHFCTLYKQKGELFLLVTDQGFLTENSIVWETLANTEGDSYFVDWGFHTCPPADAIPPAADVSTEQQINQDYLVALSLQEEHRLVDDTQPSPAPAATGVASGVASGVDTPSDIQLSDHDLALQLQEEENLRAAQIQQQLENQQQQQQQQQHQQQQHQARQQRRREE</sequence>
<dbReference type="Proteomes" id="UP000694865">
    <property type="component" value="Unplaced"/>
</dbReference>
<dbReference type="GeneID" id="100372753"/>
<feature type="non-terminal residue" evidence="6">
    <location>
        <position position="794"/>
    </location>
</feature>
<evidence type="ECO:0000256" key="2">
    <source>
        <dbReference type="RuleBase" id="RU367139"/>
    </source>
</evidence>
<evidence type="ECO:0000256" key="1">
    <source>
        <dbReference type="ARBA" id="ARBA00006616"/>
    </source>
</evidence>
<evidence type="ECO:0000256" key="3">
    <source>
        <dbReference type="SAM" id="MobiDB-lite"/>
    </source>
</evidence>
<dbReference type="RefSeq" id="XP_006811940.1">
    <property type="nucleotide sequence ID" value="XM_006811877.1"/>
</dbReference>
<feature type="region of interest" description="Disordered" evidence="3">
    <location>
        <begin position="763"/>
        <end position="794"/>
    </location>
</feature>
<evidence type="ECO:0000313" key="6">
    <source>
        <dbReference type="RefSeq" id="XP_006811940.1"/>
    </source>
</evidence>
<gene>
    <name evidence="6" type="primary">LOC100372753</name>
</gene>
<keyword evidence="2" id="KW-0645">Protease</keyword>
<dbReference type="InterPro" id="IPR007518">
    <property type="entry name" value="MINDY"/>
</dbReference>
<evidence type="ECO:0000313" key="5">
    <source>
        <dbReference type="Proteomes" id="UP000694865"/>
    </source>
</evidence>
<feature type="compositionally biased region" description="Low complexity" evidence="3">
    <location>
        <begin position="722"/>
        <end position="735"/>
    </location>
</feature>
<dbReference type="PANTHER" id="PTHR18063">
    <property type="entry name" value="NF-E2 INDUCIBLE PROTEIN"/>
    <property type="match status" value="1"/>
</dbReference>
<feature type="region of interest" description="Disordered" evidence="3">
    <location>
        <begin position="1"/>
        <end position="65"/>
    </location>
</feature>
<dbReference type="EC" id="3.4.19.12" evidence="2"/>
<accession>A0ABM0LVZ9</accession>
<name>A0ABM0LVZ9_SACKO</name>
<feature type="domain" description="MINDY deubiquitinase" evidence="4">
    <location>
        <begin position="528"/>
        <end position="675"/>
    </location>
</feature>
<comment type="function">
    <text evidence="2">Hydrolase that can specifically remove 'Lys-48'-linked conjugated ubiquitin from proteins. Has exodeubiquitinase activity and has a preference for long polyubiquitin chains. May play a regulatory role at the level of protein turnover.</text>
</comment>
<feature type="compositionally biased region" description="Basic and acidic residues" evidence="3">
    <location>
        <begin position="18"/>
        <end position="28"/>
    </location>
</feature>
<feature type="compositionally biased region" description="Low complexity" evidence="3">
    <location>
        <begin position="763"/>
        <end position="786"/>
    </location>
</feature>
<proteinExistence type="inferred from homology"/>
<dbReference type="Pfam" id="PF04424">
    <property type="entry name" value="MINDY_DUB"/>
    <property type="match status" value="2"/>
</dbReference>
<dbReference type="InterPro" id="IPR033979">
    <property type="entry name" value="MINDY_domain"/>
</dbReference>
<keyword evidence="2" id="KW-0378">Hydrolase</keyword>
<comment type="catalytic activity">
    <reaction evidence="2">
        <text>Thiol-dependent hydrolysis of ester, thioester, amide, peptide and isopeptide bonds formed by the C-terminal Gly of ubiquitin (a 76-residue protein attached to proteins as an intracellular targeting signal).</text>
        <dbReference type="EC" id="3.4.19.12"/>
    </reaction>
</comment>
<dbReference type="PANTHER" id="PTHR18063:SF6">
    <property type="entry name" value="UBIQUITIN CARBOXYL-TERMINAL HYDROLASE"/>
    <property type="match status" value="1"/>
</dbReference>
<keyword evidence="5" id="KW-1185">Reference proteome</keyword>
<organism evidence="5 6">
    <name type="scientific">Saccoglossus kowalevskii</name>
    <name type="common">Acorn worm</name>
    <dbReference type="NCBI Taxonomy" id="10224"/>
    <lineage>
        <taxon>Eukaryota</taxon>
        <taxon>Metazoa</taxon>
        <taxon>Hemichordata</taxon>
        <taxon>Enteropneusta</taxon>
        <taxon>Harrimaniidae</taxon>
        <taxon>Saccoglossus</taxon>
    </lineage>
</organism>
<evidence type="ECO:0000259" key="4">
    <source>
        <dbReference type="Pfam" id="PF04424"/>
    </source>
</evidence>